<keyword evidence="9" id="KW-1185">Reference proteome</keyword>
<feature type="transmembrane region" description="Helical" evidence="5">
    <location>
        <begin position="431"/>
        <end position="450"/>
    </location>
</feature>
<comment type="subcellular location">
    <subcellularLocation>
        <location evidence="5">Cell membrane</location>
        <topology evidence="5">Multi-pass membrane protein</topology>
    </subcellularLocation>
    <subcellularLocation>
        <location evidence="1">Endomembrane system</location>
        <topology evidence="1">Multi-pass membrane protein</topology>
    </subcellularLocation>
    <subcellularLocation>
        <location evidence="6">Membrane</location>
        <topology evidence="6">Multi-pass membrane protein</topology>
    </subcellularLocation>
</comment>
<feature type="transmembrane region" description="Helical" evidence="5">
    <location>
        <begin position="61"/>
        <end position="81"/>
    </location>
</feature>
<dbReference type="GO" id="GO:0042773">
    <property type="term" value="P:ATP synthesis coupled electron transport"/>
    <property type="evidence" value="ECO:0007669"/>
    <property type="project" value="InterPro"/>
</dbReference>
<dbReference type="GO" id="GO:0050136">
    <property type="term" value="F:NADH dehydrogenase (quinone) (non-electrogenic) activity"/>
    <property type="evidence" value="ECO:0007669"/>
    <property type="project" value="UniProtKB-UniRule"/>
</dbReference>
<evidence type="ECO:0000256" key="5">
    <source>
        <dbReference type="HAMAP-Rule" id="MF_00445"/>
    </source>
</evidence>
<evidence type="ECO:0000256" key="3">
    <source>
        <dbReference type="ARBA" id="ARBA00022989"/>
    </source>
</evidence>
<feature type="transmembrane region" description="Helical" evidence="5">
    <location>
        <begin position="93"/>
        <end position="111"/>
    </location>
</feature>
<evidence type="ECO:0000256" key="6">
    <source>
        <dbReference type="RuleBase" id="RU000320"/>
    </source>
</evidence>
<comment type="similarity">
    <text evidence="5">Belongs to the complex I subunit 2 family.</text>
</comment>
<proteinExistence type="inferred from homology"/>
<dbReference type="EC" id="7.1.1.-" evidence="5"/>
<evidence type="ECO:0000313" key="9">
    <source>
        <dbReference type="Proteomes" id="UP000679691"/>
    </source>
</evidence>
<dbReference type="AlphaFoldDB" id="A0A8T4HDN4"/>
<keyword evidence="5" id="KW-0813">Transport</keyword>
<protein>
    <recommendedName>
        <fullName evidence="5">NADH-quinone oxidoreductase subunit N</fullName>
        <ecNumber evidence="5">7.1.1.-</ecNumber>
    </recommendedName>
    <alternativeName>
        <fullName evidence="5">NADH dehydrogenase I subunit N</fullName>
    </alternativeName>
    <alternativeName>
        <fullName evidence="5">NDH-1 subunit N</fullName>
    </alternativeName>
</protein>
<keyword evidence="2 5" id="KW-0812">Transmembrane</keyword>
<feature type="transmembrane region" description="Helical" evidence="5">
    <location>
        <begin position="227"/>
        <end position="247"/>
    </location>
</feature>
<sequence>MAAIITLSLLAILVLYLGLYKAQKFLLPVSLIGLATAIGFLVRDWQLQAEPAYSGMILFDHFAIAFAILCIAVTAVLLLLIKGYFDDLSHHLAEYYSLLLFSLTGAILVTAYHNFALLFMGIEIMSVALYILVGIRKKDFASNEAALKYFIMGAFSTGFLLFGITLIYGASGSFDLAAIRDYVALGQLPMMFYGGVLLLIVGLLFKVGAAPFHFWTADVYEGAPILITAYMSTVVKIASFAALLRLFSYCFIPVSEFWTPLFLVISGLTLVIGNLSALVQVSFKRMLAYSSISHAGYLLFALVGSQDVAANSLFMYVTAYAVATVVAFGVLIIVKRTTGSDHFEAFNGLSKKNPLMSLLLTVAMLSLAGIPLTAGFIGKFMMFSSLMSGTHIALLVVAIINAAIGICYYLRVVIAMYFKPVENEQVFQVGINYYLVFIILGVVTLLLGIFPNSLLQLI</sequence>
<dbReference type="PANTHER" id="PTHR22773">
    <property type="entry name" value="NADH DEHYDROGENASE"/>
    <property type="match status" value="1"/>
</dbReference>
<gene>
    <name evidence="5" type="primary">nuoN</name>
    <name evidence="8" type="ORF">J5U18_07860</name>
</gene>
<dbReference type="EMBL" id="JAGKSB010000007">
    <property type="protein sequence ID" value="MBP3943477.1"/>
    <property type="molecule type" value="Genomic_DNA"/>
</dbReference>
<dbReference type="Pfam" id="PF00361">
    <property type="entry name" value="Proton_antipo_M"/>
    <property type="match status" value="1"/>
</dbReference>
<accession>A0A8T4HDN4</accession>
<feature type="transmembrane region" description="Helical" evidence="5">
    <location>
        <begin position="315"/>
        <end position="334"/>
    </location>
</feature>
<dbReference type="Proteomes" id="UP000679691">
    <property type="component" value="Unassembled WGS sequence"/>
</dbReference>
<feature type="transmembrane region" description="Helical" evidence="5">
    <location>
        <begin position="117"/>
        <end position="135"/>
    </location>
</feature>
<comment type="function">
    <text evidence="5">NDH-1 shuttles electrons from NADH, via FMN and iron-sulfur (Fe-S) centers, to quinones in the respiratory chain. The immediate electron acceptor for the enzyme in this species is believed to be a menaquinone. Couples the redox reaction to proton translocation (for every two electrons transferred, four hydrogen ions are translocated across the cytoplasmic membrane), and thus conserves the redox energy in a proton gradient.</text>
</comment>
<evidence type="ECO:0000256" key="2">
    <source>
        <dbReference type="ARBA" id="ARBA00022692"/>
    </source>
</evidence>
<dbReference type="HAMAP" id="MF_00445">
    <property type="entry name" value="NDH1_NuoN_1"/>
    <property type="match status" value="1"/>
</dbReference>
<feature type="transmembrane region" description="Helical" evidence="5">
    <location>
        <begin position="389"/>
        <end position="410"/>
    </location>
</feature>
<feature type="transmembrane region" description="Helical" evidence="5">
    <location>
        <begin position="190"/>
        <end position="215"/>
    </location>
</feature>
<dbReference type="GO" id="GO:0005886">
    <property type="term" value="C:plasma membrane"/>
    <property type="evidence" value="ECO:0007669"/>
    <property type="project" value="UniProtKB-SubCell"/>
</dbReference>
<feature type="transmembrane region" description="Helical" evidence="5">
    <location>
        <begin position="355"/>
        <end position="377"/>
    </location>
</feature>
<keyword evidence="5" id="KW-0520">NAD</keyword>
<keyword evidence="5" id="KW-1278">Translocase</keyword>
<reference evidence="8" key="1">
    <citation type="submission" date="2021-03" db="EMBL/GenBank/DDBJ databases">
        <authorList>
            <person name="Lu T."/>
            <person name="Wang Q."/>
            <person name="Han X."/>
        </authorList>
    </citation>
    <scope>NUCLEOTIDE SEQUENCE</scope>
    <source>
        <strain evidence="8">WQ 2009</strain>
    </source>
</reference>
<evidence type="ECO:0000256" key="1">
    <source>
        <dbReference type="ARBA" id="ARBA00004127"/>
    </source>
</evidence>
<feature type="domain" description="NADH:quinone oxidoreductase/Mrp antiporter transmembrane" evidence="7">
    <location>
        <begin position="114"/>
        <end position="404"/>
    </location>
</feature>
<dbReference type="GO" id="GO:0048038">
    <property type="term" value="F:quinone binding"/>
    <property type="evidence" value="ECO:0007669"/>
    <property type="project" value="UniProtKB-KW"/>
</dbReference>
<keyword evidence="4 5" id="KW-0472">Membrane</keyword>
<keyword evidence="5" id="KW-0874">Quinone</keyword>
<dbReference type="InterPro" id="IPR010096">
    <property type="entry name" value="NADH-Q_OxRdtase_suN/2"/>
</dbReference>
<dbReference type="InterPro" id="IPR001750">
    <property type="entry name" value="ND/Mrp_TM"/>
</dbReference>
<feature type="transmembrane region" description="Helical" evidence="5">
    <location>
        <begin position="147"/>
        <end position="170"/>
    </location>
</feature>
<evidence type="ECO:0000259" key="7">
    <source>
        <dbReference type="Pfam" id="PF00361"/>
    </source>
</evidence>
<evidence type="ECO:0000256" key="4">
    <source>
        <dbReference type="ARBA" id="ARBA00023136"/>
    </source>
</evidence>
<comment type="caution">
    <text evidence="8">The sequence shown here is derived from an EMBL/GenBank/DDBJ whole genome shotgun (WGS) entry which is preliminary data.</text>
</comment>
<comment type="catalytic activity">
    <reaction evidence="5">
        <text>a quinone + NADH + 5 H(+)(in) = a quinol + NAD(+) + 4 H(+)(out)</text>
        <dbReference type="Rhea" id="RHEA:57888"/>
        <dbReference type="ChEBI" id="CHEBI:15378"/>
        <dbReference type="ChEBI" id="CHEBI:24646"/>
        <dbReference type="ChEBI" id="CHEBI:57540"/>
        <dbReference type="ChEBI" id="CHEBI:57945"/>
        <dbReference type="ChEBI" id="CHEBI:132124"/>
    </reaction>
</comment>
<organism evidence="8 9">
    <name type="scientific">Rhinopithecimicrobium faecis</name>
    <dbReference type="NCBI Taxonomy" id="2820698"/>
    <lineage>
        <taxon>Bacteria</taxon>
        <taxon>Pseudomonadati</taxon>
        <taxon>Bacteroidota</taxon>
        <taxon>Sphingobacteriia</taxon>
        <taxon>Sphingobacteriales</taxon>
        <taxon>Sphingobacteriaceae</taxon>
        <taxon>Rhinopithecimicrobium</taxon>
    </lineage>
</organism>
<keyword evidence="3 5" id="KW-1133">Transmembrane helix</keyword>
<comment type="subunit">
    <text evidence="5">NDH-1 is composed of 14 different subunits. Subunits NuoA, H, J, K, L, M, N constitute the membrane sector of the complex.</text>
</comment>
<dbReference type="RefSeq" id="WP_353546969.1">
    <property type="nucleotide sequence ID" value="NZ_JAGKSB010000007.1"/>
</dbReference>
<dbReference type="GO" id="GO:0012505">
    <property type="term" value="C:endomembrane system"/>
    <property type="evidence" value="ECO:0007669"/>
    <property type="project" value="UniProtKB-SubCell"/>
</dbReference>
<keyword evidence="5" id="KW-1003">Cell membrane</keyword>
<feature type="transmembrane region" description="Helical" evidence="5">
    <location>
        <begin position="286"/>
        <end position="303"/>
    </location>
</feature>
<name>A0A8T4HDN4_9SPHI</name>
<dbReference type="NCBIfam" id="TIGR01770">
    <property type="entry name" value="NDH_I_N"/>
    <property type="match status" value="1"/>
</dbReference>
<feature type="transmembrane region" description="Helical" evidence="5">
    <location>
        <begin position="259"/>
        <end position="279"/>
    </location>
</feature>
<evidence type="ECO:0000313" key="8">
    <source>
        <dbReference type="EMBL" id="MBP3943477.1"/>
    </source>
</evidence>
<dbReference type="GO" id="GO:0008137">
    <property type="term" value="F:NADH dehydrogenase (ubiquinone) activity"/>
    <property type="evidence" value="ECO:0007669"/>
    <property type="project" value="InterPro"/>
</dbReference>